<dbReference type="AlphaFoldDB" id="A0A1C4WQE1"/>
<evidence type="ECO:0000256" key="1">
    <source>
        <dbReference type="ARBA" id="ARBA00010688"/>
    </source>
</evidence>
<sequence>MDYPNVLGADTMNGDDPVSGHVMVFAPTPQLTVTLDQPNDHPELHLHPGGQGVWQARMVMSLGVDVVLCAALGGEIGQVLEPLLVSEGVDLKVVVRDSGSGGYVHDRRRGSRQEIADVPGQPLSRHELDELYNLALGEGLRAAVSILSGPNAPWLVPADLYRRFAADLGANGGRVVVDLSGDHLGAVLESGVFFLKVSHEELIRDGRARTDDTAELTRAMYELHATGAETVVVSRADQPALALIDGELFEVEMPRLEAADPRGAGDSMTAGVAAIVAGGGDIRTAIRTGAAAGALNVTRHGLGTGRLDSITGLVDRVRLVPADSRPQERTTPDELADRVVDR</sequence>
<feature type="domain" description="Carbohydrate kinase PfkB" evidence="8">
    <location>
        <begin position="35"/>
        <end position="304"/>
    </location>
</feature>
<keyword evidence="2 6" id="KW-0808">Transferase</keyword>
<keyword evidence="10" id="KW-1185">Reference proteome</keyword>
<dbReference type="PROSITE" id="PS00584">
    <property type="entry name" value="PFKB_KINASES_2"/>
    <property type="match status" value="1"/>
</dbReference>
<feature type="compositionally biased region" description="Basic and acidic residues" evidence="7">
    <location>
        <begin position="325"/>
        <end position="342"/>
    </location>
</feature>
<dbReference type="Gene3D" id="3.40.1190.20">
    <property type="match status" value="1"/>
</dbReference>
<reference evidence="10" key="1">
    <citation type="submission" date="2016-06" db="EMBL/GenBank/DDBJ databases">
        <authorList>
            <person name="Varghese N."/>
            <person name="Submissions Spin"/>
        </authorList>
    </citation>
    <scope>NUCLEOTIDE SEQUENCE [LARGE SCALE GENOMIC DNA]</scope>
    <source>
        <strain evidence="10">DSM 45160</strain>
    </source>
</reference>
<evidence type="ECO:0000256" key="2">
    <source>
        <dbReference type="ARBA" id="ARBA00022679"/>
    </source>
</evidence>
<dbReference type="PANTHER" id="PTHR46566">
    <property type="entry name" value="1-PHOSPHOFRUCTOKINASE-RELATED"/>
    <property type="match status" value="1"/>
</dbReference>
<name>A0A1C4WQE1_9ACTN</name>
<keyword evidence="5" id="KW-0067">ATP-binding</keyword>
<comment type="similarity">
    <text evidence="1">Belongs to the carbohydrate kinase PfkB family.</text>
</comment>
<keyword evidence="3" id="KW-0547">Nucleotide-binding</keyword>
<evidence type="ECO:0000256" key="3">
    <source>
        <dbReference type="ARBA" id="ARBA00022741"/>
    </source>
</evidence>
<dbReference type="GO" id="GO:0005975">
    <property type="term" value="P:carbohydrate metabolic process"/>
    <property type="evidence" value="ECO:0007669"/>
    <property type="project" value="InterPro"/>
</dbReference>
<dbReference type="PIRSF" id="PIRSF000535">
    <property type="entry name" value="1PFK/6PFK/LacC"/>
    <property type="match status" value="1"/>
</dbReference>
<dbReference type="InterPro" id="IPR002173">
    <property type="entry name" value="Carboh/pur_kinase_PfkB_CS"/>
</dbReference>
<dbReference type="GO" id="GO:0016301">
    <property type="term" value="F:kinase activity"/>
    <property type="evidence" value="ECO:0007669"/>
    <property type="project" value="UniProtKB-KW"/>
</dbReference>
<evidence type="ECO:0000313" key="10">
    <source>
        <dbReference type="Proteomes" id="UP000198224"/>
    </source>
</evidence>
<dbReference type="Pfam" id="PF00294">
    <property type="entry name" value="PfkB"/>
    <property type="match status" value="1"/>
</dbReference>
<dbReference type="EMBL" id="LT607409">
    <property type="protein sequence ID" value="SCE98402.1"/>
    <property type="molecule type" value="Genomic_DNA"/>
</dbReference>
<evidence type="ECO:0000256" key="5">
    <source>
        <dbReference type="ARBA" id="ARBA00022840"/>
    </source>
</evidence>
<proteinExistence type="inferred from homology"/>
<dbReference type="InterPro" id="IPR011611">
    <property type="entry name" value="PfkB_dom"/>
</dbReference>
<evidence type="ECO:0000256" key="7">
    <source>
        <dbReference type="SAM" id="MobiDB-lite"/>
    </source>
</evidence>
<dbReference type="eggNOG" id="COG1105">
    <property type="taxonomic scope" value="Bacteria"/>
</dbReference>
<organism evidence="9 10">
    <name type="scientific">Micromonospora chokoriensis</name>
    <dbReference type="NCBI Taxonomy" id="356851"/>
    <lineage>
        <taxon>Bacteria</taxon>
        <taxon>Bacillati</taxon>
        <taxon>Actinomycetota</taxon>
        <taxon>Actinomycetes</taxon>
        <taxon>Micromonosporales</taxon>
        <taxon>Micromonosporaceae</taxon>
        <taxon>Micromonospora</taxon>
    </lineage>
</organism>
<dbReference type="PANTHER" id="PTHR46566:SF2">
    <property type="entry name" value="ATP-DEPENDENT 6-PHOSPHOFRUCTOKINASE ISOZYME 2"/>
    <property type="match status" value="1"/>
</dbReference>
<protein>
    <submittedName>
        <fullName evidence="9">1-phosphofructokinase</fullName>
    </submittedName>
</protein>
<keyword evidence="4 9" id="KW-0418">Kinase</keyword>
<dbReference type="InterPro" id="IPR017583">
    <property type="entry name" value="Tagatose/fructose_Pkinase"/>
</dbReference>
<accession>A0A1C4WQE1</accession>
<evidence type="ECO:0000259" key="8">
    <source>
        <dbReference type="Pfam" id="PF00294"/>
    </source>
</evidence>
<feature type="region of interest" description="Disordered" evidence="7">
    <location>
        <begin position="322"/>
        <end position="342"/>
    </location>
</feature>
<dbReference type="GO" id="GO:0016773">
    <property type="term" value="F:phosphotransferase activity, alcohol group as acceptor"/>
    <property type="evidence" value="ECO:0007669"/>
    <property type="project" value="InterPro"/>
</dbReference>
<evidence type="ECO:0000256" key="4">
    <source>
        <dbReference type="ARBA" id="ARBA00022777"/>
    </source>
</evidence>
<dbReference type="SUPFAM" id="SSF53613">
    <property type="entry name" value="Ribokinase-like"/>
    <property type="match status" value="1"/>
</dbReference>
<evidence type="ECO:0000313" key="9">
    <source>
        <dbReference type="EMBL" id="SCE98402.1"/>
    </source>
</evidence>
<evidence type="ECO:0000256" key="6">
    <source>
        <dbReference type="PIRNR" id="PIRNR000535"/>
    </source>
</evidence>
<dbReference type="GO" id="GO:0005524">
    <property type="term" value="F:ATP binding"/>
    <property type="evidence" value="ECO:0007669"/>
    <property type="project" value="UniProtKB-KW"/>
</dbReference>
<dbReference type="Proteomes" id="UP000198224">
    <property type="component" value="Chromosome I"/>
</dbReference>
<gene>
    <name evidence="9" type="ORF">GA0070612_2718</name>
</gene>
<dbReference type="InterPro" id="IPR029056">
    <property type="entry name" value="Ribokinase-like"/>
</dbReference>